<evidence type="ECO:0000256" key="6">
    <source>
        <dbReference type="SAM" id="MobiDB-lite"/>
    </source>
</evidence>
<comment type="cofactor">
    <cofactor evidence="1 5">
        <name>FAD</name>
        <dbReference type="ChEBI" id="CHEBI:57692"/>
    </cofactor>
</comment>
<evidence type="ECO:0000259" key="8">
    <source>
        <dbReference type="Pfam" id="PF02770"/>
    </source>
</evidence>
<dbReference type="Gene3D" id="2.40.110.10">
    <property type="entry name" value="Butyryl-CoA Dehydrogenase, subunit A, domain 2"/>
    <property type="match status" value="1"/>
</dbReference>
<dbReference type="GO" id="GO:0003995">
    <property type="term" value="F:acyl-CoA dehydrogenase activity"/>
    <property type="evidence" value="ECO:0007669"/>
    <property type="project" value="InterPro"/>
</dbReference>
<keyword evidence="5" id="KW-0560">Oxidoreductase</keyword>
<protein>
    <recommendedName>
        <fullName evidence="12">Acyl-CoA dehydrogenase</fullName>
    </recommendedName>
</protein>
<evidence type="ECO:0000256" key="5">
    <source>
        <dbReference type="RuleBase" id="RU362125"/>
    </source>
</evidence>
<dbReference type="Pfam" id="PF02770">
    <property type="entry name" value="Acyl-CoA_dh_M"/>
    <property type="match status" value="1"/>
</dbReference>
<dbReference type="InterPro" id="IPR009075">
    <property type="entry name" value="AcylCo_DH/oxidase_C"/>
</dbReference>
<proteinExistence type="inferred from homology"/>
<keyword evidence="11" id="KW-1185">Reference proteome</keyword>
<dbReference type="SUPFAM" id="SSF56645">
    <property type="entry name" value="Acyl-CoA dehydrogenase NM domain-like"/>
    <property type="match status" value="1"/>
</dbReference>
<dbReference type="GO" id="GO:0050660">
    <property type="term" value="F:flavin adenine dinucleotide binding"/>
    <property type="evidence" value="ECO:0007669"/>
    <property type="project" value="InterPro"/>
</dbReference>
<evidence type="ECO:0000259" key="9">
    <source>
        <dbReference type="Pfam" id="PF02771"/>
    </source>
</evidence>
<dbReference type="EMBL" id="CP020569">
    <property type="protein sequence ID" value="ARF53797.1"/>
    <property type="molecule type" value="Genomic_DNA"/>
</dbReference>
<evidence type="ECO:0000256" key="2">
    <source>
        <dbReference type="ARBA" id="ARBA00009347"/>
    </source>
</evidence>
<evidence type="ECO:0000256" key="3">
    <source>
        <dbReference type="ARBA" id="ARBA00022630"/>
    </source>
</evidence>
<accession>A0A1V0TLJ4</accession>
<dbReference type="InterPro" id="IPR009100">
    <property type="entry name" value="AcylCoA_DH/oxidase_NM_dom_sf"/>
</dbReference>
<dbReference type="InterPro" id="IPR006089">
    <property type="entry name" value="Acyl-CoA_DH_CS"/>
</dbReference>
<keyword evidence="3 5" id="KW-0285">Flavoprotein</keyword>
<dbReference type="Pfam" id="PF02771">
    <property type="entry name" value="Acyl-CoA_dh_N"/>
    <property type="match status" value="1"/>
</dbReference>
<feature type="domain" description="Acyl-CoA dehydrogenase/oxidase C-terminal" evidence="7">
    <location>
        <begin position="314"/>
        <end position="467"/>
    </location>
</feature>
<dbReference type="Proteomes" id="UP000192726">
    <property type="component" value="Chromosome"/>
</dbReference>
<dbReference type="SUPFAM" id="SSF47203">
    <property type="entry name" value="Acyl-CoA dehydrogenase C-terminal domain-like"/>
    <property type="match status" value="1"/>
</dbReference>
<comment type="similarity">
    <text evidence="2 5">Belongs to the acyl-CoA dehydrogenase family.</text>
</comment>
<evidence type="ECO:0000313" key="11">
    <source>
        <dbReference type="Proteomes" id="UP000192726"/>
    </source>
</evidence>
<feature type="region of interest" description="Disordered" evidence="6">
    <location>
        <begin position="1"/>
        <end position="75"/>
    </location>
</feature>
<evidence type="ECO:0000313" key="10">
    <source>
        <dbReference type="EMBL" id="ARF53797.1"/>
    </source>
</evidence>
<organism evidence="10 11">
    <name type="scientific">Streptomyces gilvosporeus</name>
    <dbReference type="NCBI Taxonomy" id="553510"/>
    <lineage>
        <taxon>Bacteria</taxon>
        <taxon>Bacillati</taxon>
        <taxon>Actinomycetota</taxon>
        <taxon>Actinomycetes</taxon>
        <taxon>Kitasatosporales</taxon>
        <taxon>Streptomycetaceae</taxon>
        <taxon>Streptomyces</taxon>
    </lineage>
</organism>
<sequence length="644" mass="68256">MGLDRAGRPGRGRAGAADPRPRGAHPAGARGAAGSAARRGRPTRQSLLSAGRGRGGQQRLAPEPPGGLHPCGAVPGKRPCGGGGAMVSRAVYRSSTALEAALGDPFDPAAPVPYRRVVALDEREQRPEEAFEAAGRWGFARHLIPQGDGGRLACFEELLGLLRVLARRDPVLAVGHGASLFAALPVWMWGNAAQRALVAERLAAGEFGAVAISEAGAGSDLFATTTAATRTPAGFRLNGEKWLISNATRGTFCTVLARSGRHLGLFLVDKRALPADRFRHLPKVPTLGLRGNDLSGIAFDGCEIPAGAQVGEAGRGVEMLLSASSYVRVLACGIALGAADGAVRIAVAWARERRLYGRELLALPAVRERLSAACTDLLTAECVAISAARALTFGADRARLWSSVAKYVVPLLCERAVRNAARVLGARFYLREGAASGMLQKFARDLAATGIVDGTSMVQLHLIASALRSVTAPHPGNRGTALNLEGLFSPATPAPLWHPRRTGPALGPVVRDEITQEWHGPCLDGRFALLDAERTGLIRHIRVLTWTDGPPRAAFALARRHCLLHAAAACGHTWVHHRRLLDPELAAPHWPAACWDRLLAMLGRTPPGPSAAACEEDLVNWLVRTCDERRWPSLIPPQPPASKG</sequence>
<gene>
    <name evidence="10" type="ORF">B1H19_06045</name>
</gene>
<dbReference type="PANTHER" id="PTHR43884:SF19">
    <property type="entry name" value="ACYL-COA DEHYDROGENASE FADE4-RELATED"/>
    <property type="match status" value="1"/>
</dbReference>
<dbReference type="STRING" id="553510.B1H19_06045"/>
<dbReference type="KEGG" id="sgv:B1H19_06045"/>
<feature type="compositionally biased region" description="Low complexity" evidence="6">
    <location>
        <begin position="14"/>
        <end position="61"/>
    </location>
</feature>
<evidence type="ECO:0000259" key="7">
    <source>
        <dbReference type="Pfam" id="PF00441"/>
    </source>
</evidence>
<evidence type="ECO:0000256" key="1">
    <source>
        <dbReference type="ARBA" id="ARBA00001974"/>
    </source>
</evidence>
<dbReference type="PANTHER" id="PTHR43884">
    <property type="entry name" value="ACYL-COA DEHYDROGENASE"/>
    <property type="match status" value="1"/>
</dbReference>
<keyword evidence="4 5" id="KW-0274">FAD</keyword>
<dbReference type="Pfam" id="PF00441">
    <property type="entry name" value="Acyl-CoA_dh_1"/>
    <property type="match status" value="1"/>
</dbReference>
<dbReference type="GO" id="GO:0005886">
    <property type="term" value="C:plasma membrane"/>
    <property type="evidence" value="ECO:0007669"/>
    <property type="project" value="TreeGrafter"/>
</dbReference>
<dbReference type="Gene3D" id="1.10.540.10">
    <property type="entry name" value="Acyl-CoA dehydrogenase/oxidase, N-terminal domain"/>
    <property type="match status" value="1"/>
</dbReference>
<evidence type="ECO:0000256" key="4">
    <source>
        <dbReference type="ARBA" id="ARBA00022827"/>
    </source>
</evidence>
<dbReference type="CDD" id="cd00567">
    <property type="entry name" value="ACAD"/>
    <property type="match status" value="1"/>
</dbReference>
<dbReference type="InterPro" id="IPR046373">
    <property type="entry name" value="Acyl-CoA_Oxase/DH_mid-dom_sf"/>
</dbReference>
<feature type="domain" description="Acyl-CoA dehydrogenase/oxidase N-terminal" evidence="9">
    <location>
        <begin position="118"/>
        <end position="206"/>
    </location>
</feature>
<feature type="domain" description="Acyl-CoA oxidase/dehydrogenase middle" evidence="8">
    <location>
        <begin position="209"/>
        <end position="302"/>
    </location>
</feature>
<name>A0A1V0TLJ4_9ACTN</name>
<dbReference type="InterPro" id="IPR013786">
    <property type="entry name" value="AcylCoA_DH/ox_N"/>
</dbReference>
<dbReference type="AlphaFoldDB" id="A0A1V0TLJ4"/>
<evidence type="ECO:0008006" key="12">
    <source>
        <dbReference type="Google" id="ProtNLM"/>
    </source>
</evidence>
<dbReference type="Gene3D" id="1.20.140.10">
    <property type="entry name" value="Butyryl-CoA Dehydrogenase, subunit A, domain 3"/>
    <property type="match status" value="1"/>
</dbReference>
<dbReference type="InterPro" id="IPR036250">
    <property type="entry name" value="AcylCo_DH-like_C"/>
</dbReference>
<dbReference type="InterPro" id="IPR006091">
    <property type="entry name" value="Acyl-CoA_Oxase/DH_mid-dom"/>
</dbReference>
<reference evidence="10 11" key="1">
    <citation type="submission" date="2017-04" db="EMBL/GenBank/DDBJ databases">
        <title>Complete Genome Sequence of Streptomyces gilvosporeus F607, a Capable Producer of Natamycin.</title>
        <authorList>
            <person name="Zong G."/>
            <person name="Zhong C."/>
            <person name="Fu J."/>
            <person name="Qin R."/>
            <person name="Cao G."/>
        </authorList>
    </citation>
    <scope>NUCLEOTIDE SEQUENCE [LARGE SCALE GENOMIC DNA]</scope>
    <source>
        <strain evidence="10 11">F607</strain>
    </source>
</reference>
<dbReference type="PROSITE" id="PS00072">
    <property type="entry name" value="ACYL_COA_DH_1"/>
    <property type="match status" value="1"/>
</dbReference>
<dbReference type="InterPro" id="IPR037069">
    <property type="entry name" value="AcylCoA_DH/ox_N_sf"/>
</dbReference>